<feature type="region of interest" description="Disordered" evidence="2">
    <location>
        <begin position="339"/>
        <end position="369"/>
    </location>
</feature>
<feature type="compositionally biased region" description="Basic and acidic residues" evidence="2">
    <location>
        <begin position="360"/>
        <end position="369"/>
    </location>
</feature>
<dbReference type="PANTHER" id="PTHR21549:SF0">
    <property type="entry name" value="COILED-COIL DOMAIN-CONTAINING PROTEIN 112"/>
    <property type="match status" value="1"/>
</dbReference>
<evidence type="ECO:0000313" key="3">
    <source>
        <dbReference type="EMBL" id="KAF4668116.1"/>
    </source>
</evidence>
<dbReference type="OrthoDB" id="416752at2759"/>
<proteinExistence type="predicted"/>
<dbReference type="InterPro" id="IPR039902">
    <property type="entry name" value="CCDC148/CCDC112"/>
</dbReference>
<dbReference type="EMBL" id="JABAHT010000042">
    <property type="protein sequence ID" value="KAF4668116.1"/>
    <property type="molecule type" value="Genomic_DNA"/>
</dbReference>
<evidence type="ECO:0008006" key="5">
    <source>
        <dbReference type="Google" id="ProtNLM"/>
    </source>
</evidence>
<reference evidence="3 4" key="1">
    <citation type="submission" date="2020-04" db="EMBL/GenBank/DDBJ databases">
        <title>Perkinsus olseni comparative genomics.</title>
        <authorList>
            <person name="Bogema D.R."/>
        </authorList>
    </citation>
    <scope>NUCLEOTIDE SEQUENCE [LARGE SCALE GENOMIC DNA]</scope>
    <source>
        <strain evidence="3">ATCC PRA-179</strain>
    </source>
</reference>
<dbReference type="PANTHER" id="PTHR21549">
    <property type="entry name" value="MUTATED IN BLADDER CANCER 1"/>
    <property type="match status" value="1"/>
</dbReference>
<feature type="compositionally biased region" description="Basic and acidic residues" evidence="2">
    <location>
        <begin position="444"/>
        <end position="457"/>
    </location>
</feature>
<evidence type="ECO:0000313" key="4">
    <source>
        <dbReference type="Proteomes" id="UP000570595"/>
    </source>
</evidence>
<name>A0A7J6M9P9_PEROL</name>
<organism evidence="3 4">
    <name type="scientific">Perkinsus olseni</name>
    <name type="common">Perkinsus atlanticus</name>
    <dbReference type="NCBI Taxonomy" id="32597"/>
    <lineage>
        <taxon>Eukaryota</taxon>
        <taxon>Sar</taxon>
        <taxon>Alveolata</taxon>
        <taxon>Perkinsozoa</taxon>
        <taxon>Perkinsea</taxon>
        <taxon>Perkinsida</taxon>
        <taxon>Perkinsidae</taxon>
        <taxon>Perkinsus</taxon>
    </lineage>
</organism>
<keyword evidence="1" id="KW-0175">Coiled coil</keyword>
<comment type="caution">
    <text evidence="3">The sequence shown here is derived from an EMBL/GenBank/DDBJ whole genome shotgun (WGS) entry which is preliminary data.</text>
</comment>
<feature type="region of interest" description="Disordered" evidence="2">
    <location>
        <begin position="424"/>
        <end position="457"/>
    </location>
</feature>
<sequence>MSEEEDAELREGDSTVDGGTSENVYTWTQKWATIQMQLKQLHRECDELLGSSRTSNPKKFGLTNAELADLRDENKCLELAFDKWDDDLYRTLSVIRAKVREFTSNAENLPEQTLRKSALELEHRITRYKSQQKVDFDSIMAEEERLSSLMENASRRFSKWQQSSFLTSSPKKYNPAAYQSCGGRPEEDPRLEEIRKAIMKIAYQIDHEGGRTGGWSTADHEAFLKVVTGCPGRQPEGLLREQVMDKIIRKLPSQLGHDEVKEHIDWWGRYNELEADKKALMERYRERKELWQRKQGDDHEADLAAERRMAEKRRAAEEAARVERKRLIEQWKKEKEEAARKREEEAVASRAVTSGPNVSELERRSKEKQRLTAYREEKLRREQEEQRLRREREATARRCRSTERPRFEQRNAEIIRGLTNARAQREDSEIKAQRREQKKRRIKAREEEKKEQTELMDTERKKHGVVVAEKFGKATGSFAGSVIHTKLTSTPAAVELACF</sequence>
<evidence type="ECO:0000256" key="1">
    <source>
        <dbReference type="ARBA" id="ARBA00023054"/>
    </source>
</evidence>
<evidence type="ECO:0000256" key="2">
    <source>
        <dbReference type="SAM" id="MobiDB-lite"/>
    </source>
</evidence>
<protein>
    <recommendedName>
        <fullName evidence="5">Coiled-coil domain containing 112</fullName>
    </recommendedName>
</protein>
<feature type="compositionally biased region" description="Basic and acidic residues" evidence="2">
    <location>
        <begin position="424"/>
        <end position="435"/>
    </location>
</feature>
<feature type="region of interest" description="Disordered" evidence="2">
    <location>
        <begin position="1"/>
        <end position="21"/>
    </location>
</feature>
<dbReference type="AlphaFoldDB" id="A0A7J6M9P9"/>
<dbReference type="Proteomes" id="UP000570595">
    <property type="component" value="Unassembled WGS sequence"/>
</dbReference>
<accession>A0A7J6M9P9</accession>
<gene>
    <name evidence="3" type="ORF">FOZ61_007078</name>
</gene>